<feature type="compositionally biased region" description="Basic residues" evidence="1">
    <location>
        <begin position="31"/>
        <end position="46"/>
    </location>
</feature>
<evidence type="ECO:0000313" key="3">
    <source>
        <dbReference type="Proteomes" id="UP000435802"/>
    </source>
</evidence>
<dbReference type="AlphaFoldDB" id="A0A6N8SIP5"/>
<organism evidence="2 3">
    <name type="scientific">Shinella kummerowiae</name>
    <dbReference type="NCBI Taxonomy" id="417745"/>
    <lineage>
        <taxon>Bacteria</taxon>
        <taxon>Pseudomonadati</taxon>
        <taxon>Pseudomonadota</taxon>
        <taxon>Alphaproteobacteria</taxon>
        <taxon>Hyphomicrobiales</taxon>
        <taxon>Rhizobiaceae</taxon>
        <taxon>Shinella</taxon>
    </lineage>
</organism>
<evidence type="ECO:0000313" key="2">
    <source>
        <dbReference type="EMBL" id="MXN48621.1"/>
    </source>
</evidence>
<keyword evidence="3" id="KW-1185">Reference proteome</keyword>
<proteinExistence type="predicted"/>
<comment type="caution">
    <text evidence="2">The sequence shown here is derived from an EMBL/GenBank/DDBJ whole genome shotgun (WGS) entry which is preliminary data.</text>
</comment>
<feature type="region of interest" description="Disordered" evidence="1">
    <location>
        <begin position="1"/>
        <end position="48"/>
    </location>
</feature>
<reference evidence="2 3" key="1">
    <citation type="submission" date="2019-12" db="EMBL/GenBank/DDBJ databases">
        <title>Shinella kummerowiae sp. nov., a symbiotic bacterium isolated from root nodules of the herbal legume Kummerowia stipulacea.</title>
        <authorList>
            <person name="Gao J."/>
        </authorList>
    </citation>
    <scope>NUCLEOTIDE SEQUENCE [LARGE SCALE GENOMIC DNA]</scope>
    <source>
        <strain evidence="2 3">CCBAU 25048</strain>
    </source>
</reference>
<name>A0A6N8SIP5_9HYPH</name>
<dbReference type="Proteomes" id="UP000435802">
    <property type="component" value="Unassembled WGS sequence"/>
</dbReference>
<accession>A0A6N8SIP5</accession>
<dbReference type="OrthoDB" id="8277693at2"/>
<evidence type="ECO:0008006" key="4">
    <source>
        <dbReference type="Google" id="ProtNLM"/>
    </source>
</evidence>
<dbReference type="RefSeq" id="WP_160862114.1">
    <property type="nucleotide sequence ID" value="NZ_WUMK01000011.1"/>
</dbReference>
<dbReference type="EMBL" id="WUMK01000011">
    <property type="protein sequence ID" value="MXN48621.1"/>
    <property type="molecule type" value="Genomic_DNA"/>
</dbReference>
<evidence type="ECO:0000256" key="1">
    <source>
        <dbReference type="SAM" id="MobiDB-lite"/>
    </source>
</evidence>
<protein>
    <recommendedName>
        <fullName evidence="4">SyrB-like regulator</fullName>
    </recommendedName>
</protein>
<sequence>MAVEVPDAVPADEATASAPGRDVVIVSDQRRKQRRGKAPLTTRRKSKADVLVHTKDVEPAAAFPEQVAANEPDPVRTLESEIQELRSQLAGKLRIQNDQLRRMLKRFEPK</sequence>
<gene>
    <name evidence="2" type="ORF">GR138_25775</name>
</gene>